<dbReference type="AlphaFoldDB" id="A0A085MY64"/>
<evidence type="ECO:0000313" key="2">
    <source>
        <dbReference type="EMBL" id="KFD62160.1"/>
    </source>
</evidence>
<protein>
    <submittedName>
        <fullName evidence="2">Uncharacterized protein</fullName>
    </submittedName>
</protein>
<organism evidence="2">
    <name type="scientific">Trichuris suis</name>
    <name type="common">pig whipworm</name>
    <dbReference type="NCBI Taxonomy" id="68888"/>
    <lineage>
        <taxon>Eukaryota</taxon>
        <taxon>Metazoa</taxon>
        <taxon>Ecdysozoa</taxon>
        <taxon>Nematoda</taxon>
        <taxon>Enoplea</taxon>
        <taxon>Dorylaimia</taxon>
        <taxon>Trichinellida</taxon>
        <taxon>Trichuridae</taxon>
        <taxon>Trichuris</taxon>
    </lineage>
</organism>
<dbReference type="Proteomes" id="UP000030758">
    <property type="component" value="Unassembled WGS sequence"/>
</dbReference>
<reference evidence="2" key="1">
    <citation type="journal article" date="2014" name="Nat. Genet.">
        <title>Genome and transcriptome of the porcine whipworm Trichuris suis.</title>
        <authorList>
            <person name="Jex A.R."/>
            <person name="Nejsum P."/>
            <person name="Schwarz E.M."/>
            <person name="Hu L."/>
            <person name="Young N.D."/>
            <person name="Hall R.S."/>
            <person name="Korhonen P.K."/>
            <person name="Liao S."/>
            <person name="Thamsborg S."/>
            <person name="Xia J."/>
            <person name="Xu P."/>
            <person name="Wang S."/>
            <person name="Scheerlinck J.P."/>
            <person name="Hofmann A."/>
            <person name="Sternberg P.W."/>
            <person name="Wang J."/>
            <person name="Gasser R.B."/>
        </authorList>
    </citation>
    <scope>NUCLEOTIDE SEQUENCE [LARGE SCALE GENOMIC DNA]</scope>
    <source>
        <strain evidence="2">DCEP-RM93F</strain>
    </source>
</reference>
<sequence>MAAVKKMPERLRDDWGRHVVENFDQRPPNLRDLSDWLEMRREAAEAVSEDFDDENKTKHRHVGQRFRRPASTPPWLNLSKDSQSLTGRPFEHSLVACVLFVTRITDLHTARCSVNCQSKNALTL</sequence>
<name>A0A085MY64_9BILA</name>
<gene>
    <name evidence="2" type="ORF">M514_25645</name>
</gene>
<dbReference type="EMBL" id="KL367601">
    <property type="protein sequence ID" value="KFD62160.1"/>
    <property type="molecule type" value="Genomic_DNA"/>
</dbReference>
<feature type="compositionally biased region" description="Basic residues" evidence="1">
    <location>
        <begin position="57"/>
        <end position="68"/>
    </location>
</feature>
<evidence type="ECO:0000256" key="1">
    <source>
        <dbReference type="SAM" id="MobiDB-lite"/>
    </source>
</evidence>
<feature type="region of interest" description="Disordered" evidence="1">
    <location>
        <begin position="47"/>
        <end position="80"/>
    </location>
</feature>
<accession>A0A085MY64</accession>
<proteinExistence type="predicted"/>